<protein>
    <submittedName>
        <fullName evidence="1">Uncharacterized protein</fullName>
    </submittedName>
</protein>
<comment type="caution">
    <text evidence="1">The sequence shown here is derived from an EMBL/GenBank/DDBJ whole genome shotgun (WGS) entry which is preliminary data.</text>
</comment>
<sequence length="99" mass="10568">MTKSGTGLDIHWLGGNCPVQGEGTLDGREFYFRARGSHWTFAVGGDVIASPDWVHEEPYGTGPFDAGWMSEDDARACIAKATGLYRSATSGKSRPADAS</sequence>
<accession>A0ABV7UBN0</accession>
<name>A0ABV7UBN0_9HYPH</name>
<organism evidence="1 2">
    <name type="scientific">Camelimonas fluminis</name>
    <dbReference type="NCBI Taxonomy" id="1576911"/>
    <lineage>
        <taxon>Bacteria</taxon>
        <taxon>Pseudomonadati</taxon>
        <taxon>Pseudomonadota</taxon>
        <taxon>Alphaproteobacteria</taxon>
        <taxon>Hyphomicrobiales</taxon>
        <taxon>Chelatococcaceae</taxon>
        <taxon>Camelimonas</taxon>
    </lineage>
</organism>
<dbReference type="RefSeq" id="WP_191321197.1">
    <property type="nucleotide sequence ID" value="NZ_BNCG01000049.1"/>
</dbReference>
<dbReference type="Proteomes" id="UP001595704">
    <property type="component" value="Unassembled WGS sequence"/>
</dbReference>
<evidence type="ECO:0000313" key="1">
    <source>
        <dbReference type="EMBL" id="MFC3636057.1"/>
    </source>
</evidence>
<gene>
    <name evidence="1" type="ORF">ACFONL_01460</name>
</gene>
<reference evidence="2" key="1">
    <citation type="journal article" date="2019" name="Int. J. Syst. Evol. Microbiol.">
        <title>The Global Catalogue of Microorganisms (GCM) 10K type strain sequencing project: providing services to taxonomists for standard genome sequencing and annotation.</title>
        <authorList>
            <consortium name="The Broad Institute Genomics Platform"/>
            <consortium name="The Broad Institute Genome Sequencing Center for Infectious Disease"/>
            <person name="Wu L."/>
            <person name="Ma J."/>
        </authorList>
    </citation>
    <scope>NUCLEOTIDE SEQUENCE [LARGE SCALE GENOMIC DNA]</scope>
    <source>
        <strain evidence="2">KCTC 42282</strain>
    </source>
</reference>
<evidence type="ECO:0000313" key="2">
    <source>
        <dbReference type="Proteomes" id="UP001595704"/>
    </source>
</evidence>
<proteinExistence type="predicted"/>
<keyword evidence="2" id="KW-1185">Reference proteome</keyword>
<dbReference type="EMBL" id="JBHRYC010000018">
    <property type="protein sequence ID" value="MFC3636057.1"/>
    <property type="molecule type" value="Genomic_DNA"/>
</dbReference>